<dbReference type="EMBL" id="BMPN01000002">
    <property type="protein sequence ID" value="GGJ55283.1"/>
    <property type="molecule type" value="Genomic_DNA"/>
</dbReference>
<dbReference type="RefSeq" id="WP_188942730.1">
    <property type="nucleotide sequence ID" value="NZ_BMPN01000002.1"/>
</dbReference>
<keyword evidence="3" id="KW-1185">Reference proteome</keyword>
<dbReference type="PROSITE" id="PS51737">
    <property type="entry name" value="RECOMBINASE_DNA_BIND"/>
    <property type="match status" value="1"/>
</dbReference>
<dbReference type="Pfam" id="PF07508">
    <property type="entry name" value="Recombinase"/>
    <property type="match status" value="1"/>
</dbReference>
<evidence type="ECO:0000313" key="2">
    <source>
        <dbReference type="EMBL" id="GGJ55283.1"/>
    </source>
</evidence>
<name>A0ABQ2DF04_9BACI</name>
<dbReference type="Gene3D" id="3.90.1750.20">
    <property type="entry name" value="Putative Large Serine Recombinase, Chain B, Domain 2"/>
    <property type="match status" value="1"/>
</dbReference>
<feature type="domain" description="Recombinase" evidence="1">
    <location>
        <begin position="6"/>
        <end position="113"/>
    </location>
</feature>
<protein>
    <recommendedName>
        <fullName evidence="1">Recombinase domain-containing protein</fullName>
    </recommendedName>
</protein>
<gene>
    <name evidence="2" type="ORF">GCM10007111_16990</name>
</gene>
<dbReference type="InterPro" id="IPR038109">
    <property type="entry name" value="DNA_bind_recomb_sf"/>
</dbReference>
<comment type="caution">
    <text evidence="2">The sequence shown here is derived from an EMBL/GenBank/DDBJ whole genome shotgun (WGS) entry which is preliminary data.</text>
</comment>
<dbReference type="Proteomes" id="UP000634435">
    <property type="component" value="Unassembled WGS sequence"/>
</dbReference>
<proteinExistence type="predicted"/>
<accession>A0ABQ2DF04</accession>
<reference evidence="3" key="1">
    <citation type="journal article" date="2019" name="Int. J. Syst. Evol. Microbiol.">
        <title>The Global Catalogue of Microorganisms (GCM) 10K type strain sequencing project: providing services to taxonomists for standard genome sequencing and annotation.</title>
        <authorList>
            <consortium name="The Broad Institute Genomics Platform"/>
            <consortium name="The Broad Institute Genome Sequencing Center for Infectious Disease"/>
            <person name="Wu L."/>
            <person name="Ma J."/>
        </authorList>
    </citation>
    <scope>NUCLEOTIDE SEQUENCE [LARGE SCALE GENOMIC DNA]</scope>
    <source>
        <strain evidence="3">JCM 30071</strain>
    </source>
</reference>
<dbReference type="InterPro" id="IPR011109">
    <property type="entry name" value="DNA_bind_recombinase_dom"/>
</dbReference>
<sequence>MSKLVPFGYRLDNDGYIKVHEDEAMLVREIFRLFLNYQSCKKVSVGINNLDFFLNNEHKFNPTEVNSILRNIFYAGHWHYISAKDKKEMVVPFHHDGIVPSEIWDKVQELLSQ</sequence>
<evidence type="ECO:0000259" key="1">
    <source>
        <dbReference type="PROSITE" id="PS51737"/>
    </source>
</evidence>
<evidence type="ECO:0000313" key="3">
    <source>
        <dbReference type="Proteomes" id="UP000634435"/>
    </source>
</evidence>
<organism evidence="2 3">
    <name type="scientific">Virgibacillus kapii</name>
    <dbReference type="NCBI Taxonomy" id="1638645"/>
    <lineage>
        <taxon>Bacteria</taxon>
        <taxon>Bacillati</taxon>
        <taxon>Bacillota</taxon>
        <taxon>Bacilli</taxon>
        <taxon>Bacillales</taxon>
        <taxon>Bacillaceae</taxon>
        <taxon>Virgibacillus</taxon>
    </lineage>
</organism>